<sequence length="262" mass="30264">MGEFTIELNDTNYLDWVSRMEGILTLKNYYGLVTITKTPEEVIANDKLEPRRRHKAAALLKINCIVRLGNKFYSDSKKDPATFWKLTQEFYQPKSIQNQTSYLNKIFSTHLADENIKETMSFILENTLHLRTLFSGLTISPESLIDSVIAMWVIINLPDRFKTTMEVWLGKCEVEKKSPSLDDTWEVMRKFLQHCENNHEHSSQALLATKNNNINGNQNKKRQDGDYPKCSPGWHNPLTRDNESDCNFLKGDKNGLSSKKTI</sequence>
<dbReference type="Proteomes" id="UP000765509">
    <property type="component" value="Unassembled WGS sequence"/>
</dbReference>
<dbReference type="EMBL" id="AVOT02062831">
    <property type="protein sequence ID" value="MBW0555740.1"/>
    <property type="molecule type" value="Genomic_DNA"/>
</dbReference>
<evidence type="ECO:0000313" key="2">
    <source>
        <dbReference type="EMBL" id="MBW0555740.1"/>
    </source>
</evidence>
<evidence type="ECO:0000313" key="3">
    <source>
        <dbReference type="Proteomes" id="UP000765509"/>
    </source>
</evidence>
<gene>
    <name evidence="2" type="ORF">O181_095455</name>
</gene>
<name>A0A9Q3PC23_9BASI</name>
<dbReference type="AlphaFoldDB" id="A0A9Q3PC23"/>
<organism evidence="2 3">
    <name type="scientific">Austropuccinia psidii MF-1</name>
    <dbReference type="NCBI Taxonomy" id="1389203"/>
    <lineage>
        <taxon>Eukaryota</taxon>
        <taxon>Fungi</taxon>
        <taxon>Dikarya</taxon>
        <taxon>Basidiomycota</taxon>
        <taxon>Pucciniomycotina</taxon>
        <taxon>Pucciniomycetes</taxon>
        <taxon>Pucciniales</taxon>
        <taxon>Sphaerophragmiaceae</taxon>
        <taxon>Austropuccinia</taxon>
    </lineage>
</organism>
<accession>A0A9Q3PC23</accession>
<keyword evidence="3" id="KW-1185">Reference proteome</keyword>
<comment type="caution">
    <text evidence="2">The sequence shown here is derived from an EMBL/GenBank/DDBJ whole genome shotgun (WGS) entry which is preliminary data.</text>
</comment>
<evidence type="ECO:0000256" key="1">
    <source>
        <dbReference type="SAM" id="MobiDB-lite"/>
    </source>
</evidence>
<proteinExistence type="predicted"/>
<protein>
    <submittedName>
        <fullName evidence="2">Uncharacterized protein</fullName>
    </submittedName>
</protein>
<reference evidence="2" key="1">
    <citation type="submission" date="2021-03" db="EMBL/GenBank/DDBJ databases">
        <title>Draft genome sequence of rust myrtle Austropuccinia psidii MF-1, a brazilian biotype.</title>
        <authorList>
            <person name="Quecine M.C."/>
            <person name="Pachon D.M.R."/>
            <person name="Bonatelli M.L."/>
            <person name="Correr F.H."/>
            <person name="Franceschini L.M."/>
            <person name="Leite T.F."/>
            <person name="Margarido G.R.A."/>
            <person name="Almeida C.A."/>
            <person name="Ferrarezi J.A."/>
            <person name="Labate C.A."/>
        </authorList>
    </citation>
    <scope>NUCLEOTIDE SEQUENCE</scope>
    <source>
        <strain evidence="2">MF-1</strain>
    </source>
</reference>
<dbReference type="OrthoDB" id="1880601at2759"/>
<feature type="region of interest" description="Disordered" evidence="1">
    <location>
        <begin position="212"/>
        <end position="234"/>
    </location>
</feature>